<dbReference type="PANTHER" id="PTHR22642:SF2">
    <property type="entry name" value="PROTEIN LONG AFTER FAR-RED 3"/>
    <property type="match status" value="1"/>
</dbReference>
<dbReference type="GO" id="GO:0016810">
    <property type="term" value="F:hydrolase activity, acting on carbon-nitrogen (but not peptide) bonds"/>
    <property type="evidence" value="ECO:0007669"/>
    <property type="project" value="InterPro"/>
</dbReference>
<dbReference type="Pfam" id="PF07969">
    <property type="entry name" value="Amidohydro_3"/>
    <property type="match status" value="1"/>
</dbReference>
<feature type="domain" description="Amidohydrolase 3" evidence="1">
    <location>
        <begin position="100"/>
        <end position="439"/>
    </location>
</feature>
<dbReference type="EMBL" id="JYIX01000026">
    <property type="protein sequence ID" value="KJL34700.1"/>
    <property type="molecule type" value="Genomic_DNA"/>
</dbReference>
<dbReference type="InterPro" id="IPR013108">
    <property type="entry name" value="Amidohydro_3"/>
</dbReference>
<comment type="caution">
    <text evidence="2">The sequence shown here is derived from an EMBL/GenBank/DDBJ whole genome shotgun (WGS) entry which is preliminary data.</text>
</comment>
<organism evidence="2 3">
    <name type="scientific">Microbacterium azadirachtae</name>
    <dbReference type="NCBI Taxonomy" id="582680"/>
    <lineage>
        <taxon>Bacteria</taxon>
        <taxon>Bacillati</taxon>
        <taxon>Actinomycetota</taxon>
        <taxon>Actinomycetes</taxon>
        <taxon>Micrococcales</taxon>
        <taxon>Microbacteriaceae</taxon>
        <taxon>Microbacterium</taxon>
    </lineage>
</organism>
<sequence>MNQTPLGDDADLLLHGGRIHTLDGRGATTDALAVRSGRIVALGADALRMHATEAVDLDGRTAIPGVNDAHLHAAWLGARWPHLFFSATPPAEQPAGALVHTAAERRAALQNAWRLLAELGITSYTEPGIGPGEDAGETGCFGTAMMDAYLALHREKAQTARVTLLRLFGTLDGAAELEDFERGIRTPLPTTDPRWLAVTGVKIFADGIPPMTTSWVSEPYPDGTSGELLPQSADGALHAYRRMIAIALERGEQIAVHATGDRSIEEFLRVLEEHRESVGAAPHYVVHADLATPAQIERMRAVGAGFAVQPLIAEHTRDWAGAQLGPERTAAAWPLGEMLGSGALTTITSDAPIATPDWRIGLDASLALLGRDDAGTRRQLLRRVTIDPARQDGAATWKGSLEIGKVADITVLDEDPAEPGRPFAGIGIARTIVDGRTVFERA</sequence>
<accession>A0A0F0LR33</accession>
<gene>
    <name evidence="2" type="primary">nfdA_2</name>
    <name evidence="2" type="ORF">RS86_00753</name>
</gene>
<keyword evidence="3" id="KW-1185">Reference proteome</keyword>
<proteinExistence type="predicted"/>
<name>A0A0F0LR33_9MICO</name>
<dbReference type="Gene3D" id="3.20.20.140">
    <property type="entry name" value="Metal-dependent hydrolases"/>
    <property type="match status" value="1"/>
</dbReference>
<dbReference type="PATRIC" id="fig|582680.6.peg.773"/>
<evidence type="ECO:0000313" key="3">
    <source>
        <dbReference type="Proteomes" id="UP000033740"/>
    </source>
</evidence>
<evidence type="ECO:0000313" key="2">
    <source>
        <dbReference type="EMBL" id="KJL34700.1"/>
    </source>
</evidence>
<protein>
    <submittedName>
        <fullName evidence="2">N-substituted formamide deformylase</fullName>
        <ecNumber evidence="2">3.5.1.91</ecNumber>
    </submittedName>
</protein>
<dbReference type="EC" id="3.5.1.91" evidence="2"/>
<dbReference type="SUPFAM" id="SSF51556">
    <property type="entry name" value="Metallo-dependent hydrolases"/>
    <property type="match status" value="1"/>
</dbReference>
<dbReference type="Proteomes" id="UP000033740">
    <property type="component" value="Unassembled WGS sequence"/>
</dbReference>
<reference evidence="2 3" key="1">
    <citation type="submission" date="2015-02" db="EMBL/GenBank/DDBJ databases">
        <title>Draft genome sequences of ten Microbacterium spp. with emphasis on heavy metal contaminated environments.</title>
        <authorList>
            <person name="Corretto E."/>
        </authorList>
    </citation>
    <scope>NUCLEOTIDE SEQUENCE [LARGE SCALE GENOMIC DNA]</scope>
    <source>
        <strain evidence="2 3">ARN176</strain>
    </source>
</reference>
<dbReference type="AlphaFoldDB" id="A0A0F0LR33"/>
<dbReference type="RefSeq" id="WP_052680050.1">
    <property type="nucleotide sequence ID" value="NZ_JYIX01000026.1"/>
</dbReference>
<dbReference type="SUPFAM" id="SSF51338">
    <property type="entry name" value="Composite domain of metallo-dependent hydrolases"/>
    <property type="match status" value="1"/>
</dbReference>
<dbReference type="InterPro" id="IPR032466">
    <property type="entry name" value="Metal_Hydrolase"/>
</dbReference>
<dbReference type="PANTHER" id="PTHR22642">
    <property type="entry name" value="IMIDAZOLONEPROPIONASE"/>
    <property type="match status" value="1"/>
</dbReference>
<evidence type="ECO:0000259" key="1">
    <source>
        <dbReference type="Pfam" id="PF07969"/>
    </source>
</evidence>
<dbReference type="STRING" id="582680.RS86_00753"/>
<dbReference type="Gene3D" id="2.30.40.10">
    <property type="entry name" value="Urease, subunit C, domain 1"/>
    <property type="match status" value="2"/>
</dbReference>
<dbReference type="InterPro" id="IPR011059">
    <property type="entry name" value="Metal-dep_hydrolase_composite"/>
</dbReference>
<keyword evidence="2" id="KW-0378">Hydrolase</keyword>